<evidence type="ECO:0000256" key="5">
    <source>
        <dbReference type="SAM" id="Coils"/>
    </source>
</evidence>
<evidence type="ECO:0000256" key="1">
    <source>
        <dbReference type="ARBA" id="ARBA00008045"/>
    </source>
</evidence>
<dbReference type="CDD" id="cd23163">
    <property type="entry name" value="Prefoldin_2"/>
    <property type="match status" value="1"/>
</dbReference>
<dbReference type="SUPFAM" id="SSF46579">
    <property type="entry name" value="Prefoldin"/>
    <property type="match status" value="1"/>
</dbReference>
<feature type="coiled-coil region" evidence="5">
    <location>
        <begin position="28"/>
        <end position="62"/>
    </location>
</feature>
<proteinExistence type="inferred from homology"/>
<evidence type="ECO:0000256" key="3">
    <source>
        <dbReference type="ARBA" id="ARBA00023186"/>
    </source>
</evidence>
<organism evidence="7">
    <name type="scientific">Alona affinis</name>
    <dbReference type="NCBI Taxonomy" id="381656"/>
    <lineage>
        <taxon>Eukaryota</taxon>
        <taxon>Metazoa</taxon>
        <taxon>Ecdysozoa</taxon>
        <taxon>Arthropoda</taxon>
        <taxon>Crustacea</taxon>
        <taxon>Branchiopoda</taxon>
        <taxon>Diplostraca</taxon>
        <taxon>Cladocera</taxon>
        <taxon>Anomopoda</taxon>
        <taxon>Chydoridae</taxon>
        <taxon>Alona</taxon>
    </lineage>
</organism>
<dbReference type="FunFam" id="1.10.287.370:FF:000002">
    <property type="entry name" value="Prefoldin subunit 2"/>
    <property type="match status" value="1"/>
</dbReference>
<comment type="function">
    <text evidence="4">Binds specifically to cytosolic chaperonin (c-CPN) and transfers target proteins to it. Binds to nascent polypeptide chain and promotes folding in an environment in which there are many competing pathways for nonnative proteins.</text>
</comment>
<comment type="subunit">
    <text evidence="2">Heterohexamer of two PFD-alpha type and four PFD-beta type subunits.</text>
</comment>
<keyword evidence="5" id="KW-0175">Coiled coil</keyword>
<dbReference type="GO" id="GO:0006457">
    <property type="term" value="P:protein folding"/>
    <property type="evidence" value="ECO:0007669"/>
    <property type="project" value="InterPro"/>
</dbReference>
<feature type="region of interest" description="Disordered" evidence="6">
    <location>
        <begin position="1"/>
        <end position="21"/>
    </location>
</feature>
<dbReference type="Pfam" id="PF01920">
    <property type="entry name" value="Prefoldin_2"/>
    <property type="match status" value="1"/>
</dbReference>
<dbReference type="PANTHER" id="PTHR13303">
    <property type="entry name" value="PREFOLDIN SUBUNIT 2"/>
    <property type="match status" value="1"/>
</dbReference>
<sequence length="157" mass="17316">MATDVSKKTAKNVPKNAGKSNEEIVQGFQRLRAEQRQLAGKLSELEMDLNEHKLVIETLQNVDPDRKCFRMVGGVLVERTVKEVLPALTSNRDQMVKLIEALNNQITNKGVEINDYKEKNNIRIRNQNELPAAGPAEGGEEGESKAPSQGVLVAGKP</sequence>
<accession>A0A9N6WX55</accession>
<name>A0A9N6WX55_9CRUS</name>
<evidence type="ECO:0000256" key="6">
    <source>
        <dbReference type="SAM" id="MobiDB-lite"/>
    </source>
</evidence>
<dbReference type="Gene3D" id="1.10.287.370">
    <property type="match status" value="1"/>
</dbReference>
<evidence type="ECO:0000256" key="4">
    <source>
        <dbReference type="ARBA" id="ARBA00024667"/>
    </source>
</evidence>
<gene>
    <name evidence="7" type="primary">EOG090X0L97</name>
</gene>
<dbReference type="GO" id="GO:0051082">
    <property type="term" value="F:unfolded protein binding"/>
    <property type="evidence" value="ECO:0007669"/>
    <property type="project" value="InterPro"/>
</dbReference>
<dbReference type="AlphaFoldDB" id="A0A9N6WX55"/>
<dbReference type="InterPro" id="IPR009053">
    <property type="entry name" value="Prefoldin"/>
</dbReference>
<dbReference type="InterPro" id="IPR027235">
    <property type="entry name" value="PFD2"/>
</dbReference>
<protein>
    <submittedName>
        <fullName evidence="7">EOG090X0L97</fullName>
    </submittedName>
</protein>
<dbReference type="EMBL" id="OC978566">
    <property type="protein sequence ID" value="CAG4635221.1"/>
    <property type="molecule type" value="Genomic_DNA"/>
</dbReference>
<comment type="similarity">
    <text evidence="1">Belongs to the prefoldin subunit beta family.</text>
</comment>
<dbReference type="InterPro" id="IPR002777">
    <property type="entry name" value="PFD_beta-like"/>
</dbReference>
<dbReference type="GO" id="GO:0016272">
    <property type="term" value="C:prefoldin complex"/>
    <property type="evidence" value="ECO:0007669"/>
    <property type="project" value="InterPro"/>
</dbReference>
<evidence type="ECO:0000313" key="7">
    <source>
        <dbReference type="EMBL" id="CAG4635221.1"/>
    </source>
</evidence>
<reference evidence="7" key="1">
    <citation type="submission" date="2021-04" db="EMBL/GenBank/DDBJ databases">
        <authorList>
            <person name="Cornetti L."/>
        </authorList>
    </citation>
    <scope>NUCLEOTIDE SEQUENCE</scope>
</reference>
<evidence type="ECO:0000256" key="2">
    <source>
        <dbReference type="ARBA" id="ARBA00011695"/>
    </source>
</evidence>
<keyword evidence="3" id="KW-0143">Chaperone</keyword>
<feature type="region of interest" description="Disordered" evidence="6">
    <location>
        <begin position="125"/>
        <end position="157"/>
    </location>
</feature>